<dbReference type="FunFam" id="3.90.79.10:FF:000060">
    <property type="entry name" value="Nudix hydrolase 1"/>
    <property type="match status" value="1"/>
</dbReference>
<dbReference type="GO" id="GO:0005829">
    <property type="term" value="C:cytosol"/>
    <property type="evidence" value="ECO:0007669"/>
    <property type="project" value="TreeGrafter"/>
</dbReference>
<sequence>MACNGLHPRVGIFAIISDEQGRVLLGQRLSPLGRGYSGFPGGHLEQGEDFFACVERETLEETGLVIRGLKIVGLTNDKFPESGNHYVTVFIKCERKDSTLQPQRLEPEKCEGWSWKSWQEVKAMANEDTGPDKLFLPVQNLVRENPQIDRLVQSE</sequence>
<feature type="domain" description="Nudix hydrolase" evidence="2">
    <location>
        <begin position="5"/>
        <end position="140"/>
    </location>
</feature>
<dbReference type="CDD" id="cd04678">
    <property type="entry name" value="NUDIX_MTH2_Nudt15"/>
    <property type="match status" value="1"/>
</dbReference>
<dbReference type="PANTHER" id="PTHR16099:SF5">
    <property type="entry name" value="NUCLEOTIDE TRIPHOSPHATE DIPHOSPHATASE NUDT15"/>
    <property type="match status" value="1"/>
</dbReference>
<dbReference type="GO" id="GO:0006203">
    <property type="term" value="P:dGTP catabolic process"/>
    <property type="evidence" value="ECO:0007669"/>
    <property type="project" value="TreeGrafter"/>
</dbReference>
<dbReference type="SUPFAM" id="SSF55811">
    <property type="entry name" value="Nudix"/>
    <property type="match status" value="1"/>
</dbReference>
<reference evidence="3" key="1">
    <citation type="submission" date="2023-10" db="EMBL/GenBank/DDBJ databases">
        <authorList>
            <person name="Hackl T."/>
        </authorList>
    </citation>
    <scope>NUCLEOTIDE SEQUENCE</scope>
</reference>
<gene>
    <name evidence="3" type="ORF">KHLLAP_LOCUS4855</name>
</gene>
<dbReference type="PROSITE" id="PS51462">
    <property type="entry name" value="NUDIX"/>
    <property type="match status" value="1"/>
</dbReference>
<dbReference type="PANTHER" id="PTHR16099">
    <property type="entry name" value="8-OXO-DGTP DIPHOSPHATES NUDT15"/>
    <property type="match status" value="1"/>
</dbReference>
<name>A0AAI8VB25_9PEZI</name>
<dbReference type="GO" id="GO:0035539">
    <property type="term" value="F:8-oxo-7,8-dihydrodeoxyguanosine triphosphate pyrophosphatase activity"/>
    <property type="evidence" value="ECO:0007669"/>
    <property type="project" value="TreeGrafter"/>
</dbReference>
<proteinExistence type="predicted"/>
<dbReference type="Gene3D" id="3.90.79.10">
    <property type="entry name" value="Nucleoside Triphosphate Pyrophosphohydrolase"/>
    <property type="match status" value="1"/>
</dbReference>
<dbReference type="AlphaFoldDB" id="A0AAI8VB25"/>
<dbReference type="InterPro" id="IPR015797">
    <property type="entry name" value="NUDIX_hydrolase-like_dom_sf"/>
</dbReference>
<evidence type="ECO:0000259" key="2">
    <source>
        <dbReference type="PROSITE" id="PS51462"/>
    </source>
</evidence>
<dbReference type="PROSITE" id="PS00893">
    <property type="entry name" value="NUDIX_BOX"/>
    <property type="match status" value="1"/>
</dbReference>
<protein>
    <submittedName>
        <fullName evidence="3">Uu.00g117810.m01.CDS01</fullName>
    </submittedName>
</protein>
<evidence type="ECO:0000256" key="1">
    <source>
        <dbReference type="ARBA" id="ARBA00022801"/>
    </source>
</evidence>
<comment type="caution">
    <text evidence="3">The sequence shown here is derived from an EMBL/GenBank/DDBJ whole genome shotgun (WGS) entry which is preliminary data.</text>
</comment>
<organism evidence="3 4">
    <name type="scientific">Anthostomella pinea</name>
    <dbReference type="NCBI Taxonomy" id="933095"/>
    <lineage>
        <taxon>Eukaryota</taxon>
        <taxon>Fungi</taxon>
        <taxon>Dikarya</taxon>
        <taxon>Ascomycota</taxon>
        <taxon>Pezizomycotina</taxon>
        <taxon>Sordariomycetes</taxon>
        <taxon>Xylariomycetidae</taxon>
        <taxon>Xylariales</taxon>
        <taxon>Xylariaceae</taxon>
        <taxon>Anthostomella</taxon>
    </lineage>
</organism>
<evidence type="ECO:0000313" key="3">
    <source>
        <dbReference type="EMBL" id="CAJ2504387.1"/>
    </source>
</evidence>
<dbReference type="Pfam" id="PF00293">
    <property type="entry name" value="NUDIX"/>
    <property type="match status" value="1"/>
</dbReference>
<dbReference type="EMBL" id="CAUWAG010000006">
    <property type="protein sequence ID" value="CAJ2504387.1"/>
    <property type="molecule type" value="Genomic_DNA"/>
</dbReference>
<keyword evidence="4" id="KW-1185">Reference proteome</keyword>
<dbReference type="InterPro" id="IPR020084">
    <property type="entry name" value="NUDIX_hydrolase_CS"/>
</dbReference>
<keyword evidence="1" id="KW-0378">Hydrolase</keyword>
<dbReference type="Proteomes" id="UP001295740">
    <property type="component" value="Unassembled WGS sequence"/>
</dbReference>
<evidence type="ECO:0000313" key="4">
    <source>
        <dbReference type="Proteomes" id="UP001295740"/>
    </source>
</evidence>
<accession>A0AAI8VB25</accession>
<dbReference type="InterPro" id="IPR000086">
    <property type="entry name" value="NUDIX_hydrolase_dom"/>
</dbReference>